<dbReference type="Pfam" id="PF00111">
    <property type="entry name" value="Fer2"/>
    <property type="match status" value="1"/>
</dbReference>
<keyword evidence="5" id="KW-0274">FAD</keyword>
<feature type="domain" description="FAD-binding FR-type" evidence="10">
    <location>
        <begin position="7"/>
        <end position="113"/>
    </location>
</feature>
<evidence type="ECO:0000259" key="9">
    <source>
        <dbReference type="PROSITE" id="PS51085"/>
    </source>
</evidence>
<proteinExistence type="predicted"/>
<dbReference type="AlphaFoldDB" id="A0A511MTS8"/>
<evidence type="ECO:0000256" key="7">
    <source>
        <dbReference type="ARBA" id="ARBA00023004"/>
    </source>
</evidence>
<evidence type="ECO:0000256" key="8">
    <source>
        <dbReference type="ARBA" id="ARBA00023014"/>
    </source>
</evidence>
<evidence type="ECO:0000256" key="1">
    <source>
        <dbReference type="ARBA" id="ARBA00001974"/>
    </source>
</evidence>
<evidence type="ECO:0000256" key="6">
    <source>
        <dbReference type="ARBA" id="ARBA00023002"/>
    </source>
</evidence>
<organism evidence="11 12">
    <name type="scientific">Nocardia ninae NBRC 108245</name>
    <dbReference type="NCBI Taxonomy" id="1210091"/>
    <lineage>
        <taxon>Bacteria</taxon>
        <taxon>Bacillati</taxon>
        <taxon>Actinomycetota</taxon>
        <taxon>Actinomycetes</taxon>
        <taxon>Mycobacteriales</taxon>
        <taxon>Nocardiaceae</taxon>
        <taxon>Nocardia</taxon>
    </lineage>
</organism>
<dbReference type="InterPro" id="IPR017938">
    <property type="entry name" value="Riboflavin_synthase-like_b-brl"/>
</dbReference>
<dbReference type="PRINTS" id="PR00410">
    <property type="entry name" value="PHEHYDRXLASE"/>
</dbReference>
<dbReference type="SUPFAM" id="SSF54292">
    <property type="entry name" value="2Fe-2S ferredoxin-like"/>
    <property type="match status" value="1"/>
</dbReference>
<evidence type="ECO:0000313" key="12">
    <source>
        <dbReference type="Proteomes" id="UP000321424"/>
    </source>
</evidence>
<dbReference type="Pfam" id="PF00175">
    <property type="entry name" value="NAD_binding_1"/>
    <property type="match status" value="1"/>
</dbReference>
<comment type="caution">
    <text evidence="11">The sequence shown here is derived from an EMBL/GenBank/DDBJ whole genome shotgun (WGS) entry which is preliminary data.</text>
</comment>
<evidence type="ECO:0000256" key="3">
    <source>
        <dbReference type="ARBA" id="ARBA00022714"/>
    </source>
</evidence>
<evidence type="ECO:0000313" key="11">
    <source>
        <dbReference type="EMBL" id="GEM43984.1"/>
    </source>
</evidence>
<dbReference type="EMBL" id="BJXA01000125">
    <property type="protein sequence ID" value="GEM43984.1"/>
    <property type="molecule type" value="Genomic_DNA"/>
</dbReference>
<evidence type="ECO:0000259" key="10">
    <source>
        <dbReference type="PROSITE" id="PS51384"/>
    </source>
</evidence>
<comment type="cofactor">
    <cofactor evidence="1">
        <name>FAD</name>
        <dbReference type="ChEBI" id="CHEBI:57692"/>
    </cofactor>
</comment>
<dbReference type="GO" id="GO:0050660">
    <property type="term" value="F:flavin adenine dinucleotide binding"/>
    <property type="evidence" value="ECO:0007669"/>
    <property type="project" value="TreeGrafter"/>
</dbReference>
<keyword evidence="7" id="KW-0408">Iron</keyword>
<evidence type="ECO:0000256" key="4">
    <source>
        <dbReference type="ARBA" id="ARBA00022723"/>
    </source>
</evidence>
<dbReference type="InterPro" id="IPR017927">
    <property type="entry name" value="FAD-bd_FR_type"/>
</dbReference>
<dbReference type="Gene3D" id="3.40.50.80">
    <property type="entry name" value="Nucleotide-binding domain of ferredoxin-NADP reductase (FNR) module"/>
    <property type="match status" value="1"/>
</dbReference>
<dbReference type="InterPro" id="IPR050415">
    <property type="entry name" value="MRET"/>
</dbReference>
<dbReference type="Gene3D" id="3.10.20.30">
    <property type="match status" value="1"/>
</dbReference>
<dbReference type="RefSeq" id="WP_147143504.1">
    <property type="nucleotide sequence ID" value="NZ_BJXA01000125.1"/>
</dbReference>
<dbReference type="OrthoDB" id="9796486at2"/>
<dbReference type="SUPFAM" id="SSF52343">
    <property type="entry name" value="Ferredoxin reductase-like, C-terminal NADP-linked domain"/>
    <property type="match status" value="1"/>
</dbReference>
<name>A0A511MTS8_9NOCA</name>
<dbReference type="GO" id="GO:0051537">
    <property type="term" value="F:2 iron, 2 sulfur cluster binding"/>
    <property type="evidence" value="ECO:0007669"/>
    <property type="project" value="UniProtKB-KW"/>
</dbReference>
<keyword evidence="6" id="KW-0560">Oxidoreductase</keyword>
<reference evidence="11 12" key="1">
    <citation type="submission" date="2019-07" db="EMBL/GenBank/DDBJ databases">
        <title>Whole genome shotgun sequence of Nocardia ninae NBRC 108245.</title>
        <authorList>
            <person name="Hosoyama A."/>
            <person name="Uohara A."/>
            <person name="Ohji S."/>
            <person name="Ichikawa N."/>
        </authorList>
    </citation>
    <scope>NUCLEOTIDE SEQUENCE [LARGE SCALE GENOMIC DNA]</scope>
    <source>
        <strain evidence="11 12">NBRC 108245</strain>
    </source>
</reference>
<accession>A0A511MTS8</accession>
<dbReference type="PROSITE" id="PS51085">
    <property type="entry name" value="2FE2S_FER_2"/>
    <property type="match status" value="1"/>
</dbReference>
<dbReference type="Pfam" id="PF00970">
    <property type="entry name" value="FAD_binding_6"/>
    <property type="match status" value="1"/>
</dbReference>
<keyword evidence="2" id="KW-0285">Flavoprotein</keyword>
<dbReference type="PROSITE" id="PS51384">
    <property type="entry name" value="FAD_FR"/>
    <property type="match status" value="1"/>
</dbReference>
<keyword evidence="12" id="KW-1185">Reference proteome</keyword>
<protein>
    <submittedName>
        <fullName evidence="11">Putative oxidoreductase</fullName>
    </submittedName>
</protein>
<dbReference type="CDD" id="cd00207">
    <property type="entry name" value="fer2"/>
    <property type="match status" value="1"/>
</dbReference>
<feature type="domain" description="2Fe-2S ferredoxin-type" evidence="9">
    <location>
        <begin position="263"/>
        <end position="350"/>
    </location>
</feature>
<dbReference type="GO" id="GO:0016491">
    <property type="term" value="F:oxidoreductase activity"/>
    <property type="evidence" value="ECO:0007669"/>
    <property type="project" value="UniProtKB-KW"/>
</dbReference>
<evidence type="ECO:0000256" key="2">
    <source>
        <dbReference type="ARBA" id="ARBA00022630"/>
    </source>
</evidence>
<dbReference type="InterPro" id="IPR036010">
    <property type="entry name" value="2Fe-2S_ferredoxin-like_sf"/>
</dbReference>
<dbReference type="InterPro" id="IPR001709">
    <property type="entry name" value="Flavoprot_Pyr_Nucl_cyt_Rdtase"/>
</dbReference>
<dbReference type="Proteomes" id="UP000321424">
    <property type="component" value="Unassembled WGS sequence"/>
</dbReference>
<dbReference type="PANTHER" id="PTHR47354:SF8">
    <property type="entry name" value="1,2-PHENYLACETYL-COA EPOXIDASE, SUBUNIT E"/>
    <property type="match status" value="1"/>
</dbReference>
<dbReference type="InterPro" id="IPR012675">
    <property type="entry name" value="Beta-grasp_dom_sf"/>
</dbReference>
<dbReference type="SUPFAM" id="SSF63380">
    <property type="entry name" value="Riboflavin synthase domain-like"/>
    <property type="match status" value="1"/>
</dbReference>
<dbReference type="InterPro" id="IPR039261">
    <property type="entry name" value="FNR_nucleotide-bd"/>
</dbReference>
<keyword evidence="4" id="KW-0479">Metal-binding</keyword>
<gene>
    <name evidence="11" type="ORF">NN4_85030</name>
</gene>
<dbReference type="PANTHER" id="PTHR47354">
    <property type="entry name" value="NADH OXIDOREDUCTASE HCR"/>
    <property type="match status" value="1"/>
</dbReference>
<dbReference type="InterPro" id="IPR001041">
    <property type="entry name" value="2Fe-2S_ferredoxin-type"/>
</dbReference>
<keyword evidence="3" id="KW-0001">2Fe-2S</keyword>
<dbReference type="Gene3D" id="2.40.30.10">
    <property type="entry name" value="Translation factors"/>
    <property type="match status" value="1"/>
</dbReference>
<keyword evidence="8" id="KW-0411">Iron-sulfur</keyword>
<dbReference type="InterPro" id="IPR008333">
    <property type="entry name" value="Cbr1-like_FAD-bd_dom"/>
</dbReference>
<dbReference type="GO" id="GO:0046872">
    <property type="term" value="F:metal ion binding"/>
    <property type="evidence" value="ECO:0007669"/>
    <property type="project" value="UniProtKB-KW"/>
</dbReference>
<dbReference type="CDD" id="cd06214">
    <property type="entry name" value="PA_degradation_oxidoreductase_like"/>
    <property type="match status" value="1"/>
</dbReference>
<dbReference type="InterPro" id="IPR001433">
    <property type="entry name" value="OxRdtase_FAD/NAD-bd"/>
</dbReference>
<dbReference type="PRINTS" id="PR00371">
    <property type="entry name" value="FPNCR"/>
</dbReference>
<evidence type="ECO:0000256" key="5">
    <source>
        <dbReference type="ARBA" id="ARBA00022827"/>
    </source>
</evidence>
<sequence length="350" mass="38052">MNADNGVRGHVLKVGAVVEETADARTLIFEVPDELSERFRYRPGQFLTLRVPSERIGSVARCYSLCSSPHCDDRIAVTVKRIAGGYASNLLCDTVAVGDLITVLEPSGSFGPRDLDADVLLCAAGSGITPVMSIIKSMSVGGSGNIVVLYANRDRQSVIFADALDELASRYPGRLRVVHWLESERGLPTAKAVAELVRPHSDRDWFRCGPAGFMTVVGAAADALRVPATRIHTEEYRSLQSNPFDEPRPLSETERVAKDVAIAEVEIDGATHILNWPKHTPLLDVLLDNGIDAPYVCRESACGTCVCSVKQGRTRMRQCEALIDDEIALGLTLACQTLPESPRVHIAFDQ</sequence>